<feature type="region of interest" description="Disordered" evidence="1">
    <location>
        <begin position="143"/>
        <end position="189"/>
    </location>
</feature>
<dbReference type="Gene3D" id="3.90.1530.10">
    <property type="entry name" value="Conserved hypothetical protein from pyrococcus furiosus pfu- 392566-001, ParB domain"/>
    <property type="match status" value="1"/>
</dbReference>
<dbReference type="RefSeq" id="WP_184870489.1">
    <property type="nucleotide sequence ID" value="NZ_BAAAWY010000021.1"/>
</dbReference>
<dbReference type="AlphaFoldDB" id="A0A7W9KSZ7"/>
<sequence>MPIDMLVVGESVRLDGINADHARTLAEVDGTLPPILVHRRTMRVIDGLHRLHTARQLGRTTIDARFFDGDDEAAFLAGVQANIAHGRPLSLADRTAAAARLVRAHPEWSDRRIAGLVGLSPKTVGAARARLTEEIPQSRVRVGRDGRPRRMPAAGAARRESTAPRPAAAVAEQPFVPRQRRPAGGPRQDRVDVDYLATYRMLRHDPSFRMTETGRFLLRLLDLHSIQVREWDRLIETVPRHSADSVADLARHCAHTWWEFAERIAEHADETPREMPAGG</sequence>
<dbReference type="Proteomes" id="UP000585638">
    <property type="component" value="Unassembled WGS sequence"/>
</dbReference>
<proteinExistence type="predicted"/>
<evidence type="ECO:0000313" key="3">
    <source>
        <dbReference type="EMBL" id="MBB5898017.1"/>
    </source>
</evidence>
<evidence type="ECO:0000256" key="1">
    <source>
        <dbReference type="SAM" id="MobiDB-lite"/>
    </source>
</evidence>
<dbReference type="InterPro" id="IPR003115">
    <property type="entry name" value="ParB_N"/>
</dbReference>
<accession>A0A7W9KSZ7</accession>
<dbReference type="InterPro" id="IPR036086">
    <property type="entry name" value="ParB/Sulfiredoxin_sf"/>
</dbReference>
<reference evidence="3 4" key="1">
    <citation type="submission" date="2020-08" db="EMBL/GenBank/DDBJ databases">
        <title>Sequencing the genomes of 1000 actinobacteria strains.</title>
        <authorList>
            <person name="Klenk H.-P."/>
        </authorList>
    </citation>
    <scope>NUCLEOTIDE SEQUENCE [LARGE SCALE GENOMIC DNA]</scope>
    <source>
        <strain evidence="3 4">DSM 43851</strain>
    </source>
</reference>
<comment type="caution">
    <text evidence="3">The sequence shown here is derived from an EMBL/GenBank/DDBJ whole genome shotgun (WGS) entry which is preliminary data.</text>
</comment>
<feature type="domain" description="ParB-like N-terminal" evidence="2">
    <location>
        <begin position="2"/>
        <end position="83"/>
    </location>
</feature>
<evidence type="ECO:0000313" key="4">
    <source>
        <dbReference type="Proteomes" id="UP000585638"/>
    </source>
</evidence>
<protein>
    <recommendedName>
        <fullName evidence="2">ParB-like N-terminal domain-containing protein</fullName>
    </recommendedName>
</protein>
<dbReference type="EMBL" id="JACHIR010000005">
    <property type="protein sequence ID" value="MBB5898017.1"/>
    <property type="molecule type" value="Genomic_DNA"/>
</dbReference>
<keyword evidence="4" id="KW-1185">Reference proteome</keyword>
<gene>
    <name evidence="3" type="ORF">BJ998_009276</name>
</gene>
<organism evidence="3 4">
    <name type="scientific">Kutzneria kofuensis</name>
    <dbReference type="NCBI Taxonomy" id="103725"/>
    <lineage>
        <taxon>Bacteria</taxon>
        <taxon>Bacillati</taxon>
        <taxon>Actinomycetota</taxon>
        <taxon>Actinomycetes</taxon>
        <taxon>Pseudonocardiales</taxon>
        <taxon>Pseudonocardiaceae</taxon>
        <taxon>Kutzneria</taxon>
    </lineage>
</organism>
<evidence type="ECO:0000259" key="2">
    <source>
        <dbReference type="SMART" id="SM00470"/>
    </source>
</evidence>
<name>A0A7W9KSZ7_9PSEU</name>
<dbReference type="SUPFAM" id="SSF110849">
    <property type="entry name" value="ParB/Sulfiredoxin"/>
    <property type="match status" value="1"/>
</dbReference>
<dbReference type="SMART" id="SM00470">
    <property type="entry name" value="ParB"/>
    <property type="match status" value="1"/>
</dbReference>